<feature type="zinc finger region" description="C4-type" evidence="7">
    <location>
        <begin position="58"/>
        <end position="73"/>
    </location>
</feature>
<evidence type="ECO:0000256" key="3">
    <source>
        <dbReference type="ARBA" id="ARBA00022771"/>
    </source>
</evidence>
<dbReference type="Gene3D" id="1.10.8.420">
    <property type="entry name" value="RecR Domain 1"/>
    <property type="match status" value="1"/>
</dbReference>
<dbReference type="HAMAP" id="MF_00017">
    <property type="entry name" value="RecR"/>
    <property type="match status" value="1"/>
</dbReference>
<reference evidence="9 10" key="1">
    <citation type="submission" date="2019-11" db="EMBL/GenBank/DDBJ databases">
        <title>Comparative genomics of hydrocarbon-degrading Desulfosarcina strains.</title>
        <authorList>
            <person name="Watanabe M."/>
            <person name="Kojima H."/>
            <person name="Fukui M."/>
        </authorList>
    </citation>
    <scope>NUCLEOTIDE SEQUENCE [LARGE SCALE GENOMIC DNA]</scope>
    <source>
        <strain evidence="9 10">PL12</strain>
    </source>
</reference>
<name>A0A5K7Z7B7_9BACT</name>
<keyword evidence="4 7" id="KW-0862">Zinc</keyword>
<dbReference type="RefSeq" id="WP_155320108.1">
    <property type="nucleotide sequence ID" value="NZ_AP021874.1"/>
</dbReference>
<evidence type="ECO:0000313" key="10">
    <source>
        <dbReference type="Proteomes" id="UP000427906"/>
    </source>
</evidence>
<keyword evidence="6 7" id="KW-0234">DNA repair</keyword>
<keyword evidence="5 7" id="KW-0233">DNA recombination</keyword>
<evidence type="ECO:0000256" key="4">
    <source>
        <dbReference type="ARBA" id="ARBA00022833"/>
    </source>
</evidence>
<keyword evidence="2 7" id="KW-0227">DNA damage</keyword>
<dbReference type="NCBIfam" id="TIGR00615">
    <property type="entry name" value="recR"/>
    <property type="match status" value="1"/>
</dbReference>
<evidence type="ECO:0000256" key="7">
    <source>
        <dbReference type="HAMAP-Rule" id="MF_00017"/>
    </source>
</evidence>
<dbReference type="SUPFAM" id="SSF111304">
    <property type="entry name" value="Recombination protein RecR"/>
    <property type="match status" value="1"/>
</dbReference>
<evidence type="ECO:0000256" key="2">
    <source>
        <dbReference type="ARBA" id="ARBA00022763"/>
    </source>
</evidence>
<protein>
    <recommendedName>
        <fullName evidence="7">Recombination protein RecR</fullName>
    </recommendedName>
</protein>
<dbReference type="CDD" id="cd01025">
    <property type="entry name" value="TOPRIM_recR"/>
    <property type="match status" value="1"/>
</dbReference>
<dbReference type="AlphaFoldDB" id="A0A5K7Z7B7"/>
<keyword evidence="1 7" id="KW-0479">Metal-binding</keyword>
<dbReference type="InterPro" id="IPR000093">
    <property type="entry name" value="DNA_Rcmb_RecR"/>
</dbReference>
<sequence length="200" mass="21744">MDHYPGSIKTLINSLARLPGIGRKTAERLAMHILQQPDEDAQLLARSIVDLKRKLRLCSRCFALSDDALCRICNDPSRDNGLVCVVEQPADMASIEKSGAFKGRYHILGGVLSPMDGIGPDDIKIKELVARVRKEGVREIILATGTNVEGESTAAYIAEILAPLPVTVTRIASGVPMGGDLKYVDQVTLKRAMESRHGLQ</sequence>
<keyword evidence="10" id="KW-1185">Reference proteome</keyword>
<gene>
    <name evidence="7 9" type="primary">recR</name>
    <name evidence="9" type="ORF">DSCA_63370</name>
</gene>
<dbReference type="InterPro" id="IPR015967">
    <property type="entry name" value="Rcmb_RecR_Znf"/>
</dbReference>
<dbReference type="PANTHER" id="PTHR30446">
    <property type="entry name" value="RECOMBINATION PROTEIN RECR"/>
    <property type="match status" value="1"/>
</dbReference>
<dbReference type="Gene3D" id="3.40.1360.10">
    <property type="match status" value="1"/>
</dbReference>
<dbReference type="PROSITE" id="PS01300">
    <property type="entry name" value="RECR"/>
    <property type="match status" value="1"/>
</dbReference>
<dbReference type="Pfam" id="PF02132">
    <property type="entry name" value="RecR_ZnF"/>
    <property type="match status" value="1"/>
</dbReference>
<dbReference type="Pfam" id="PF21176">
    <property type="entry name" value="RecR_HhH"/>
    <property type="match status" value="1"/>
</dbReference>
<feature type="domain" description="Toprim" evidence="8">
    <location>
        <begin position="81"/>
        <end position="176"/>
    </location>
</feature>
<dbReference type="InterPro" id="IPR034137">
    <property type="entry name" value="TOPRIM_RecR"/>
</dbReference>
<accession>A0A5K7Z7B7</accession>
<dbReference type="PROSITE" id="PS50880">
    <property type="entry name" value="TOPRIM"/>
    <property type="match status" value="1"/>
</dbReference>
<dbReference type="Pfam" id="PF21175">
    <property type="entry name" value="RecR_C"/>
    <property type="match status" value="1"/>
</dbReference>
<dbReference type="OrthoDB" id="9802672at2"/>
<comment type="similarity">
    <text evidence="7">Belongs to the RecR family.</text>
</comment>
<evidence type="ECO:0000313" key="9">
    <source>
        <dbReference type="EMBL" id="BBO72407.1"/>
    </source>
</evidence>
<dbReference type="Pfam" id="PF13662">
    <property type="entry name" value="Toprim_4"/>
    <property type="match status" value="1"/>
</dbReference>
<dbReference type="Gene3D" id="6.10.250.240">
    <property type="match status" value="1"/>
</dbReference>
<evidence type="ECO:0000256" key="6">
    <source>
        <dbReference type="ARBA" id="ARBA00023204"/>
    </source>
</evidence>
<evidence type="ECO:0000256" key="1">
    <source>
        <dbReference type="ARBA" id="ARBA00022723"/>
    </source>
</evidence>
<proteinExistence type="inferred from homology"/>
<dbReference type="GO" id="GO:0008270">
    <property type="term" value="F:zinc ion binding"/>
    <property type="evidence" value="ECO:0007669"/>
    <property type="project" value="UniProtKB-KW"/>
</dbReference>
<dbReference type="InterPro" id="IPR023627">
    <property type="entry name" value="Rcmb_RecR"/>
</dbReference>
<dbReference type="KEGG" id="dalk:DSCA_63370"/>
<dbReference type="InterPro" id="IPR006171">
    <property type="entry name" value="TOPRIM_dom"/>
</dbReference>
<dbReference type="Proteomes" id="UP000427906">
    <property type="component" value="Chromosome"/>
</dbReference>
<organism evidence="9 10">
    <name type="scientific">Desulfosarcina alkanivorans</name>
    <dbReference type="NCBI Taxonomy" id="571177"/>
    <lineage>
        <taxon>Bacteria</taxon>
        <taxon>Pseudomonadati</taxon>
        <taxon>Thermodesulfobacteriota</taxon>
        <taxon>Desulfobacteria</taxon>
        <taxon>Desulfobacterales</taxon>
        <taxon>Desulfosarcinaceae</taxon>
        <taxon>Desulfosarcina</taxon>
    </lineage>
</organism>
<dbReference type="GO" id="GO:0003677">
    <property type="term" value="F:DNA binding"/>
    <property type="evidence" value="ECO:0007669"/>
    <property type="project" value="UniProtKB-UniRule"/>
</dbReference>
<keyword evidence="3 7" id="KW-0863">Zinc-finger</keyword>
<dbReference type="Gene3D" id="3.30.60.80">
    <property type="match status" value="1"/>
</dbReference>
<evidence type="ECO:0000256" key="5">
    <source>
        <dbReference type="ARBA" id="ARBA00023172"/>
    </source>
</evidence>
<dbReference type="SMART" id="SM00493">
    <property type="entry name" value="TOPRIM"/>
    <property type="match status" value="1"/>
</dbReference>
<dbReference type="PANTHER" id="PTHR30446:SF0">
    <property type="entry name" value="RECOMBINATION PROTEIN RECR"/>
    <property type="match status" value="1"/>
</dbReference>
<comment type="function">
    <text evidence="7">May play a role in DNA repair. It seems to be involved in an RecBC-independent recombinational process of DNA repair. It may act with RecF and RecO.</text>
</comment>
<dbReference type="EMBL" id="AP021874">
    <property type="protein sequence ID" value="BBO72407.1"/>
    <property type="molecule type" value="Genomic_DNA"/>
</dbReference>
<dbReference type="GO" id="GO:0006310">
    <property type="term" value="P:DNA recombination"/>
    <property type="evidence" value="ECO:0007669"/>
    <property type="project" value="UniProtKB-UniRule"/>
</dbReference>
<dbReference type="GO" id="GO:0006281">
    <property type="term" value="P:DNA repair"/>
    <property type="evidence" value="ECO:0007669"/>
    <property type="project" value="UniProtKB-UniRule"/>
</dbReference>
<evidence type="ECO:0000259" key="8">
    <source>
        <dbReference type="PROSITE" id="PS50880"/>
    </source>
</evidence>